<feature type="signal peptide" evidence="1">
    <location>
        <begin position="1"/>
        <end position="20"/>
    </location>
</feature>
<proteinExistence type="predicted"/>
<dbReference type="SUPFAM" id="SSF49373">
    <property type="entry name" value="Invasin/intimin cell-adhesion fragments"/>
    <property type="match status" value="1"/>
</dbReference>
<keyword evidence="1" id="KW-0732">Signal</keyword>
<comment type="caution">
    <text evidence="2">The sequence shown here is derived from an EMBL/GenBank/DDBJ whole genome shotgun (WGS) entry which is preliminary data.</text>
</comment>
<dbReference type="Proteomes" id="UP000739538">
    <property type="component" value="Unassembled WGS sequence"/>
</dbReference>
<organism evidence="2 3">
    <name type="scientific">Eiseniibacteriota bacterium</name>
    <dbReference type="NCBI Taxonomy" id="2212470"/>
    <lineage>
        <taxon>Bacteria</taxon>
        <taxon>Candidatus Eiseniibacteriota</taxon>
    </lineage>
</organism>
<keyword evidence="2" id="KW-0121">Carboxypeptidase</keyword>
<reference evidence="2" key="2">
    <citation type="journal article" date="2021" name="Microbiome">
        <title>Successional dynamics and alternative stable states in a saline activated sludge microbial community over 9 years.</title>
        <authorList>
            <person name="Wang Y."/>
            <person name="Ye J."/>
            <person name="Ju F."/>
            <person name="Liu L."/>
            <person name="Boyd J.A."/>
            <person name="Deng Y."/>
            <person name="Parks D.H."/>
            <person name="Jiang X."/>
            <person name="Yin X."/>
            <person name="Woodcroft B.J."/>
            <person name="Tyson G.W."/>
            <person name="Hugenholtz P."/>
            <person name="Polz M.F."/>
            <person name="Zhang T."/>
        </authorList>
    </citation>
    <scope>NUCLEOTIDE SEQUENCE</scope>
    <source>
        <strain evidence="2">HKST-UBA02</strain>
    </source>
</reference>
<evidence type="ECO:0000313" key="3">
    <source>
        <dbReference type="Proteomes" id="UP000739538"/>
    </source>
</evidence>
<accession>A0A956SDP3</accession>
<name>A0A956SDP3_UNCEI</name>
<reference evidence="2" key="1">
    <citation type="submission" date="2020-04" db="EMBL/GenBank/DDBJ databases">
        <authorList>
            <person name="Zhang T."/>
        </authorList>
    </citation>
    <scope>NUCLEOTIDE SEQUENCE</scope>
    <source>
        <strain evidence="2">HKST-UBA02</strain>
    </source>
</reference>
<evidence type="ECO:0000256" key="1">
    <source>
        <dbReference type="SAM" id="SignalP"/>
    </source>
</evidence>
<evidence type="ECO:0000313" key="2">
    <source>
        <dbReference type="EMBL" id="MCA9754508.1"/>
    </source>
</evidence>
<sequence>MKKVLFSLLGLALCGSVAQANIPDPANCSVTPADALDGLVVAPLSPSALAATINTINVRNEANNPIAGANVTVEFSGAINLCSATVTSGTTDANGDVVITLGGGGCAHMVALSGVIKANGLSIRNYDNVKSPDYDGASGDLTVNLSDLVVFSAEFLGSNPA</sequence>
<protein>
    <submittedName>
        <fullName evidence="2">Carboxypeptidase regulatory-like domain-containing protein</fullName>
    </submittedName>
</protein>
<dbReference type="AlphaFoldDB" id="A0A956SDP3"/>
<keyword evidence="2" id="KW-0645">Protease</keyword>
<dbReference type="Gene3D" id="2.60.40.1120">
    <property type="entry name" value="Carboxypeptidase-like, regulatory domain"/>
    <property type="match status" value="1"/>
</dbReference>
<dbReference type="EMBL" id="JAGQHS010000005">
    <property type="protein sequence ID" value="MCA9754508.1"/>
    <property type="molecule type" value="Genomic_DNA"/>
</dbReference>
<dbReference type="InterPro" id="IPR008964">
    <property type="entry name" value="Invasin/intimin_cell_adhesion"/>
</dbReference>
<feature type="non-terminal residue" evidence="2">
    <location>
        <position position="161"/>
    </location>
</feature>
<keyword evidence="2" id="KW-0378">Hydrolase</keyword>
<dbReference type="GO" id="GO:0004180">
    <property type="term" value="F:carboxypeptidase activity"/>
    <property type="evidence" value="ECO:0007669"/>
    <property type="project" value="UniProtKB-KW"/>
</dbReference>
<feature type="chain" id="PRO_5036739739" evidence="1">
    <location>
        <begin position="21"/>
        <end position="161"/>
    </location>
</feature>
<gene>
    <name evidence="2" type="ORF">KDA27_01805</name>
</gene>